<dbReference type="InterPro" id="IPR022463">
    <property type="entry name" value="1-PFruKinase"/>
</dbReference>
<dbReference type="InterPro" id="IPR029056">
    <property type="entry name" value="Ribokinase-like"/>
</dbReference>
<protein>
    <recommendedName>
        <fullName evidence="3 11">1-phosphofructokinase</fullName>
        <shortName evidence="11">Fru1PK</shortName>
        <ecNumber evidence="2 11">2.7.1.56</ecNumber>
    </recommendedName>
    <alternativeName>
        <fullName evidence="8 11">Fructose 1-phosphate kinase</fullName>
    </alternativeName>
</protein>
<feature type="domain" description="Carbohydrate kinase PfkB" evidence="12">
    <location>
        <begin position="10"/>
        <end position="290"/>
    </location>
</feature>
<keyword evidence="6 11" id="KW-0418">Kinase</keyword>
<dbReference type="RefSeq" id="WP_016188294.1">
    <property type="nucleotide sequence ID" value="NZ_AOSG01000018.1"/>
</dbReference>
<evidence type="ECO:0000256" key="5">
    <source>
        <dbReference type="ARBA" id="ARBA00022741"/>
    </source>
</evidence>
<evidence type="ECO:0000256" key="11">
    <source>
        <dbReference type="RuleBase" id="RU369061"/>
    </source>
</evidence>
<comment type="similarity">
    <text evidence="1 11">Belongs to the carbohydrate kinase PfkB family.</text>
</comment>
<comment type="function">
    <text evidence="11">Catalyzes the ATP-dependent phosphorylation of fructose-l-phosphate to fructose-l,6-bisphosphate.</text>
</comment>
<dbReference type="InterPro" id="IPR017583">
    <property type="entry name" value="Tagatose/fructose_Pkinase"/>
</dbReference>
<accession>A0A9P2TC37</accession>
<dbReference type="GO" id="GO:0005524">
    <property type="term" value="F:ATP binding"/>
    <property type="evidence" value="ECO:0007669"/>
    <property type="project" value="UniProtKB-UniRule"/>
</dbReference>
<dbReference type="PROSITE" id="PS00583">
    <property type="entry name" value="PFKB_KINASES_1"/>
    <property type="match status" value="1"/>
</dbReference>
<comment type="catalytic activity">
    <reaction evidence="9 11">
        <text>beta-D-fructose 1-phosphate + ATP = beta-D-fructose 1,6-bisphosphate + ADP + H(+)</text>
        <dbReference type="Rhea" id="RHEA:14213"/>
        <dbReference type="ChEBI" id="CHEBI:15378"/>
        <dbReference type="ChEBI" id="CHEBI:30616"/>
        <dbReference type="ChEBI" id="CHEBI:32966"/>
        <dbReference type="ChEBI" id="CHEBI:138881"/>
        <dbReference type="ChEBI" id="CHEBI:456216"/>
        <dbReference type="EC" id="2.7.1.56"/>
    </reaction>
</comment>
<dbReference type="GO" id="GO:0005829">
    <property type="term" value="C:cytosol"/>
    <property type="evidence" value="ECO:0007669"/>
    <property type="project" value="TreeGrafter"/>
</dbReference>
<evidence type="ECO:0000256" key="7">
    <source>
        <dbReference type="ARBA" id="ARBA00022840"/>
    </source>
</evidence>
<dbReference type="PROSITE" id="PS00584">
    <property type="entry name" value="PFKB_KINASES_2"/>
    <property type="match status" value="1"/>
</dbReference>
<dbReference type="NCBIfam" id="TIGR03168">
    <property type="entry name" value="1-PFK"/>
    <property type="match status" value="1"/>
</dbReference>
<evidence type="ECO:0000313" key="14">
    <source>
        <dbReference type="Proteomes" id="UP000014184"/>
    </source>
</evidence>
<dbReference type="EC" id="2.7.1.56" evidence="2 11"/>
<evidence type="ECO:0000256" key="3">
    <source>
        <dbReference type="ARBA" id="ARBA00013596"/>
    </source>
</evidence>
<sequence length="328" mass="34030">MILTVTPNPSVDRTLEIDTYVRGAVIRIHNAMAHAGGKGVNVSRALRNHGVQTVAVLPVGGAEGAQLTALLGEHGIAAVTVPVAAVTRCNITTAEADGTTTQLNVPGASLSEAEVAALLRAVESQLRHHPKWLVAGGSLPQGTPTDFYVRLSVLARRYGVPIAVDTSGEPLAVTARAGAANLLKPNHHELAELLDRELTTLGDVVDATREVLSWGNDAALVTLGSYGALLVEPDRFWWAGGPPIVPRSTVGAGDSTLAGFLFDDGAPEERLRRAVSWGSAAVALPGTTIPGPADINDEGVVVVPEPDLSLPITDLPAKLGSEAARSRP</sequence>
<evidence type="ECO:0000256" key="6">
    <source>
        <dbReference type="ARBA" id="ARBA00022777"/>
    </source>
</evidence>
<dbReference type="CDD" id="cd01164">
    <property type="entry name" value="FruK_PfkB_like"/>
    <property type="match status" value="1"/>
</dbReference>
<dbReference type="InterPro" id="IPR002173">
    <property type="entry name" value="Carboh/pur_kinase_PfkB_CS"/>
</dbReference>
<evidence type="ECO:0000259" key="12">
    <source>
        <dbReference type="Pfam" id="PF00294"/>
    </source>
</evidence>
<dbReference type="PANTHER" id="PTHR46566">
    <property type="entry name" value="1-PHOSPHOFRUCTOKINASE-RELATED"/>
    <property type="match status" value="1"/>
</dbReference>
<keyword evidence="14" id="KW-1185">Reference proteome</keyword>
<dbReference type="AlphaFoldDB" id="A0A9P2TC37"/>
<dbReference type="InterPro" id="IPR011611">
    <property type="entry name" value="PfkB_dom"/>
</dbReference>
<dbReference type="NCBIfam" id="TIGR03828">
    <property type="entry name" value="pfkB"/>
    <property type="match status" value="1"/>
</dbReference>
<dbReference type="EMBL" id="AOSG01000018">
    <property type="protein sequence ID" value="EOR72245.1"/>
    <property type="molecule type" value="Genomic_DNA"/>
</dbReference>
<gene>
    <name evidence="13" type="ORF">TM51_03837</name>
</gene>
<name>A0A9P2TC37_THEFU</name>
<proteinExistence type="inferred from homology"/>
<evidence type="ECO:0000256" key="4">
    <source>
        <dbReference type="ARBA" id="ARBA00022679"/>
    </source>
</evidence>
<dbReference type="SUPFAM" id="SSF53613">
    <property type="entry name" value="Ribokinase-like"/>
    <property type="match status" value="1"/>
</dbReference>
<dbReference type="Proteomes" id="UP000014184">
    <property type="component" value="Unassembled WGS sequence"/>
</dbReference>
<organism evidence="13 14">
    <name type="scientific">Thermobifida fusca TM51</name>
    <dbReference type="NCBI Taxonomy" id="1169414"/>
    <lineage>
        <taxon>Bacteria</taxon>
        <taxon>Bacillati</taxon>
        <taxon>Actinomycetota</taxon>
        <taxon>Actinomycetes</taxon>
        <taxon>Streptosporangiales</taxon>
        <taxon>Nocardiopsidaceae</taxon>
        <taxon>Thermobifida</taxon>
    </lineage>
</organism>
<reference evidence="13 14" key="1">
    <citation type="journal article" date="2013" name="Genome Announc.">
        <title>Draft Genome Sequence of the Lignocellulose Decomposer Thermobifida fusca Strain TM51.</title>
        <authorList>
            <person name="Toth A."/>
            <person name="Barna T."/>
            <person name="Nagy I."/>
            <person name="Horvath B."/>
            <person name="Nagy I."/>
            <person name="Tancsics A."/>
            <person name="Kriszt B."/>
            <person name="Baka E."/>
            <person name="Fekete C."/>
            <person name="Kukolya J."/>
        </authorList>
    </citation>
    <scope>NUCLEOTIDE SEQUENCE [LARGE SCALE GENOMIC DNA]</scope>
    <source>
        <strain evidence="13 14">TM51</strain>
    </source>
</reference>
<keyword evidence="5 11" id="KW-0547">Nucleotide-binding</keyword>
<keyword evidence="7 11" id="KW-0067">ATP-binding</keyword>
<dbReference type="Pfam" id="PF00294">
    <property type="entry name" value="PfkB"/>
    <property type="match status" value="1"/>
</dbReference>
<dbReference type="PIRSF" id="PIRSF000535">
    <property type="entry name" value="1PFK/6PFK/LacC"/>
    <property type="match status" value="1"/>
</dbReference>
<dbReference type="PANTHER" id="PTHR46566:SF5">
    <property type="entry name" value="1-PHOSPHOFRUCTOKINASE"/>
    <property type="match status" value="1"/>
</dbReference>
<comment type="caution">
    <text evidence="13">The sequence shown here is derived from an EMBL/GenBank/DDBJ whole genome shotgun (WGS) entry which is preliminary data.</text>
</comment>
<evidence type="ECO:0000256" key="2">
    <source>
        <dbReference type="ARBA" id="ARBA00012131"/>
    </source>
</evidence>
<dbReference type="Gene3D" id="3.40.1190.20">
    <property type="match status" value="1"/>
</dbReference>
<evidence type="ECO:0000313" key="13">
    <source>
        <dbReference type="EMBL" id="EOR72245.1"/>
    </source>
</evidence>
<evidence type="ECO:0000256" key="8">
    <source>
        <dbReference type="ARBA" id="ARBA00032802"/>
    </source>
</evidence>
<evidence type="ECO:0000256" key="9">
    <source>
        <dbReference type="ARBA" id="ARBA00047745"/>
    </source>
</evidence>
<evidence type="ECO:0000256" key="1">
    <source>
        <dbReference type="ARBA" id="ARBA00010688"/>
    </source>
</evidence>
<evidence type="ECO:0000256" key="10">
    <source>
        <dbReference type="PIRNR" id="PIRNR000535"/>
    </source>
</evidence>
<keyword evidence="4 10" id="KW-0808">Transferase</keyword>
<dbReference type="GO" id="GO:0008662">
    <property type="term" value="F:1-phosphofructokinase activity"/>
    <property type="evidence" value="ECO:0007669"/>
    <property type="project" value="UniProtKB-UniRule"/>
</dbReference>